<dbReference type="InterPro" id="IPR036837">
    <property type="entry name" value="Cation_efflux_CTD_sf"/>
</dbReference>
<comment type="similarity">
    <text evidence="2">Belongs to the cation diffusion facilitator (CDF) transporter (TC 2.A.4) family. SLC30A subfamily.</text>
</comment>
<feature type="domain" description="Cation efflux protein cytoplasmic" evidence="12">
    <location>
        <begin position="239"/>
        <end position="310"/>
    </location>
</feature>
<evidence type="ECO:0000256" key="7">
    <source>
        <dbReference type="ARBA" id="ARBA00023065"/>
    </source>
</evidence>
<organism evidence="13 14">
    <name type="scientific">Chitiniphilus shinanonensis</name>
    <dbReference type="NCBI Taxonomy" id="553088"/>
    <lineage>
        <taxon>Bacteria</taxon>
        <taxon>Pseudomonadati</taxon>
        <taxon>Pseudomonadota</taxon>
        <taxon>Betaproteobacteria</taxon>
        <taxon>Neisseriales</taxon>
        <taxon>Chitinibacteraceae</taxon>
        <taxon>Chitiniphilus</taxon>
    </lineage>
</organism>
<proteinExistence type="inferred from homology"/>
<accession>A0ABQ6BW83</accession>
<name>A0ABQ6BW83_9NEIS</name>
<dbReference type="PANTHER" id="PTHR11562:SF17">
    <property type="entry name" value="RE54080P-RELATED"/>
    <property type="match status" value="1"/>
</dbReference>
<gene>
    <name evidence="13" type="ORF">GCM10007860_34080</name>
</gene>
<evidence type="ECO:0000256" key="8">
    <source>
        <dbReference type="ARBA" id="ARBA00023136"/>
    </source>
</evidence>
<evidence type="ECO:0000313" key="14">
    <source>
        <dbReference type="Proteomes" id="UP001156836"/>
    </source>
</evidence>
<comment type="caution">
    <text evidence="13">The sequence shown here is derived from an EMBL/GenBank/DDBJ whole genome shotgun (WGS) entry which is preliminary data.</text>
</comment>
<dbReference type="Pfam" id="PF01545">
    <property type="entry name" value="Cation_efflux"/>
    <property type="match status" value="1"/>
</dbReference>
<dbReference type="PANTHER" id="PTHR11562">
    <property type="entry name" value="CATION EFFLUX PROTEIN/ ZINC TRANSPORTER"/>
    <property type="match status" value="1"/>
</dbReference>
<sequence length="349" mass="37981">MALTDQHPHPHPHDAAGGHNQDHDHHFDHVHHHHHHGAPSSQKRLLIALAVTGGFGIVELVGGVWTGSLALISDAGHMFTDAAALLLAVIANVVGQRPADTRQSYGYSRAEVIGALINSLAMIALVVWIAVEAVSRLLNPSPVNGLGVMVIAVIGLLVNVISAWSLSHDHDNMNSRGALIHVLGDLLGSVAAIAAGAVIYYTGWRPIDPILSVAVSLLILRSTWRLLRQSTHLLMEGVPSHLKLEEIGYSLAREDGVAQVHDLHVWQIAQRRIALSAHLVIESPRQWPALLARLTRMLSERYGIAHVTLQPTWFLPHPGGRHIPIKPVATADADHHTDEHDHHHSGHRH</sequence>
<dbReference type="Pfam" id="PF16916">
    <property type="entry name" value="ZT_dimer"/>
    <property type="match status" value="1"/>
</dbReference>
<feature type="transmembrane region" description="Helical" evidence="10">
    <location>
        <begin position="45"/>
        <end position="65"/>
    </location>
</feature>
<feature type="region of interest" description="Disordered" evidence="9">
    <location>
        <begin position="1"/>
        <end position="37"/>
    </location>
</feature>
<dbReference type="RefSeq" id="WP_018746168.1">
    <property type="nucleotide sequence ID" value="NZ_BSOZ01000111.1"/>
</dbReference>
<evidence type="ECO:0000256" key="6">
    <source>
        <dbReference type="ARBA" id="ARBA00022989"/>
    </source>
</evidence>
<dbReference type="InterPro" id="IPR002524">
    <property type="entry name" value="Cation_efflux"/>
</dbReference>
<evidence type="ECO:0000256" key="9">
    <source>
        <dbReference type="SAM" id="MobiDB-lite"/>
    </source>
</evidence>
<keyword evidence="7" id="KW-0406">Ion transport</keyword>
<dbReference type="SUPFAM" id="SSF160240">
    <property type="entry name" value="Cation efflux protein cytoplasmic domain-like"/>
    <property type="match status" value="1"/>
</dbReference>
<feature type="compositionally biased region" description="Basic residues" evidence="9">
    <location>
        <begin position="28"/>
        <end position="37"/>
    </location>
</feature>
<feature type="transmembrane region" description="Helical" evidence="10">
    <location>
        <begin position="77"/>
        <end position="95"/>
    </location>
</feature>
<feature type="transmembrane region" description="Helical" evidence="10">
    <location>
        <begin position="143"/>
        <end position="166"/>
    </location>
</feature>
<protein>
    <submittedName>
        <fullName evidence="13">Zinc transporter ZitB</fullName>
    </submittedName>
</protein>
<dbReference type="InterPro" id="IPR050681">
    <property type="entry name" value="CDF/SLC30A"/>
</dbReference>
<evidence type="ECO:0000256" key="5">
    <source>
        <dbReference type="ARBA" id="ARBA00022906"/>
    </source>
</evidence>
<evidence type="ECO:0000256" key="1">
    <source>
        <dbReference type="ARBA" id="ARBA00004141"/>
    </source>
</evidence>
<dbReference type="Gene3D" id="1.20.1510.10">
    <property type="entry name" value="Cation efflux protein transmembrane domain"/>
    <property type="match status" value="1"/>
</dbReference>
<evidence type="ECO:0000259" key="12">
    <source>
        <dbReference type="Pfam" id="PF16916"/>
    </source>
</evidence>
<keyword evidence="14" id="KW-1185">Reference proteome</keyword>
<keyword evidence="6 10" id="KW-1133">Transmembrane helix</keyword>
<dbReference type="SUPFAM" id="SSF161111">
    <property type="entry name" value="Cation efflux protein transmembrane domain-like"/>
    <property type="match status" value="1"/>
</dbReference>
<reference evidence="14" key="1">
    <citation type="journal article" date="2019" name="Int. J. Syst. Evol. Microbiol.">
        <title>The Global Catalogue of Microorganisms (GCM) 10K type strain sequencing project: providing services to taxonomists for standard genome sequencing and annotation.</title>
        <authorList>
            <consortium name="The Broad Institute Genomics Platform"/>
            <consortium name="The Broad Institute Genome Sequencing Center for Infectious Disease"/>
            <person name="Wu L."/>
            <person name="Ma J."/>
        </authorList>
    </citation>
    <scope>NUCLEOTIDE SEQUENCE [LARGE SCALE GENOMIC DNA]</scope>
    <source>
        <strain evidence="14">NBRC 104970</strain>
    </source>
</reference>
<evidence type="ECO:0000313" key="13">
    <source>
        <dbReference type="EMBL" id="GLS06235.1"/>
    </source>
</evidence>
<keyword evidence="5" id="KW-0862">Zinc</keyword>
<keyword evidence="4 10" id="KW-0812">Transmembrane</keyword>
<keyword evidence="8 10" id="KW-0472">Membrane</keyword>
<evidence type="ECO:0000256" key="3">
    <source>
        <dbReference type="ARBA" id="ARBA00022448"/>
    </source>
</evidence>
<dbReference type="Proteomes" id="UP001156836">
    <property type="component" value="Unassembled WGS sequence"/>
</dbReference>
<evidence type="ECO:0000256" key="10">
    <source>
        <dbReference type="SAM" id="Phobius"/>
    </source>
</evidence>
<feature type="transmembrane region" description="Helical" evidence="10">
    <location>
        <begin position="178"/>
        <end position="203"/>
    </location>
</feature>
<evidence type="ECO:0000256" key="4">
    <source>
        <dbReference type="ARBA" id="ARBA00022692"/>
    </source>
</evidence>
<evidence type="ECO:0000256" key="2">
    <source>
        <dbReference type="ARBA" id="ARBA00008873"/>
    </source>
</evidence>
<keyword evidence="3" id="KW-0813">Transport</keyword>
<keyword evidence="5" id="KW-0864">Zinc transport</keyword>
<evidence type="ECO:0000259" key="11">
    <source>
        <dbReference type="Pfam" id="PF01545"/>
    </source>
</evidence>
<feature type="transmembrane region" description="Helical" evidence="10">
    <location>
        <begin position="107"/>
        <end position="131"/>
    </location>
</feature>
<comment type="subcellular location">
    <subcellularLocation>
        <location evidence="1">Membrane</location>
        <topology evidence="1">Multi-pass membrane protein</topology>
    </subcellularLocation>
</comment>
<feature type="domain" description="Cation efflux protein transmembrane" evidence="11">
    <location>
        <begin position="45"/>
        <end position="235"/>
    </location>
</feature>
<dbReference type="InterPro" id="IPR027470">
    <property type="entry name" value="Cation_efflux_CTD"/>
</dbReference>
<dbReference type="EMBL" id="BSOZ01000111">
    <property type="protein sequence ID" value="GLS06235.1"/>
    <property type="molecule type" value="Genomic_DNA"/>
</dbReference>
<dbReference type="InterPro" id="IPR058533">
    <property type="entry name" value="Cation_efflux_TM"/>
</dbReference>
<dbReference type="InterPro" id="IPR027469">
    <property type="entry name" value="Cation_efflux_TMD_sf"/>
</dbReference>
<feature type="compositionally biased region" description="Basic and acidic residues" evidence="9">
    <location>
        <begin position="1"/>
        <end position="27"/>
    </location>
</feature>
<dbReference type="NCBIfam" id="TIGR01297">
    <property type="entry name" value="CDF"/>
    <property type="match status" value="1"/>
</dbReference>